<dbReference type="SUPFAM" id="SSF51161">
    <property type="entry name" value="Trimeric LpxA-like enzymes"/>
    <property type="match status" value="1"/>
</dbReference>
<dbReference type="EMBL" id="PFFQ01000006">
    <property type="protein sequence ID" value="PIW18963.1"/>
    <property type="molecule type" value="Genomic_DNA"/>
</dbReference>
<sequence length="371" mass="41680">MDTLTAIICLSGSPSWSLPLLHVPVPFLVSFCNQPLLKNMLLQLKKSSVERVVFILDDLSASWMHPIRAELARTGLVIDYLLMRHLYDTETTLRDELLDRLPLEQPVLLLQDPFPDLVNIGAFLKFHRECQADCSVRLLPGRQAHGLLKQVYLDAEDQVSLKEQEGVRPTQDTRMYLLETDIFEDLLQARIPLLKASFSEYFAEAVPYYYGYSDAQPLCIWNSVNEYLATQKLFFEQTDLRPEGKILQKTENTQVWMGEGGFCESPPECQGQVVMGRNCRIGKGVKLQGPVFLGDYVQIGSGTHLENVTVWAQTQIGARCQLENSLIAARSSVASDCRLQSALIADQAHLGPGQHLRKGDVLGPFSRLGME</sequence>
<dbReference type="SUPFAM" id="SSF53448">
    <property type="entry name" value="Nucleotide-diphospho-sugar transferases"/>
    <property type="match status" value="1"/>
</dbReference>
<evidence type="ECO:0000313" key="3">
    <source>
        <dbReference type="Proteomes" id="UP000231019"/>
    </source>
</evidence>
<gene>
    <name evidence="2" type="ORF">COW36_02315</name>
</gene>
<name>A0A2M7G9Z1_9BACT</name>
<dbReference type="AlphaFoldDB" id="A0A2M7G9Z1"/>
<dbReference type="InterPro" id="IPR050486">
    <property type="entry name" value="Mannose-1P_guanyltransferase"/>
</dbReference>
<protein>
    <recommendedName>
        <fullName evidence="1">Mannose-1-phosphate guanyltransferase C-terminal domain-containing protein</fullName>
    </recommendedName>
</protein>
<evidence type="ECO:0000313" key="2">
    <source>
        <dbReference type="EMBL" id="PIW18963.1"/>
    </source>
</evidence>
<proteinExistence type="predicted"/>
<dbReference type="Gene3D" id="2.160.10.10">
    <property type="entry name" value="Hexapeptide repeat proteins"/>
    <property type="match status" value="1"/>
</dbReference>
<dbReference type="InterPro" id="IPR011004">
    <property type="entry name" value="Trimer_LpxA-like_sf"/>
</dbReference>
<reference evidence="2 3" key="1">
    <citation type="submission" date="2017-09" db="EMBL/GenBank/DDBJ databases">
        <title>Depth-based differentiation of microbial function through sediment-hosted aquifers and enrichment of novel symbionts in the deep terrestrial subsurface.</title>
        <authorList>
            <person name="Probst A.J."/>
            <person name="Ladd B."/>
            <person name="Jarett J.K."/>
            <person name="Geller-Mcgrath D.E."/>
            <person name="Sieber C.M."/>
            <person name="Emerson J.B."/>
            <person name="Anantharaman K."/>
            <person name="Thomas B.C."/>
            <person name="Malmstrom R."/>
            <person name="Stieglmeier M."/>
            <person name="Klingl A."/>
            <person name="Woyke T."/>
            <person name="Ryan C.M."/>
            <person name="Banfield J.F."/>
        </authorList>
    </citation>
    <scope>NUCLEOTIDE SEQUENCE [LARGE SCALE GENOMIC DNA]</scope>
    <source>
        <strain evidence="2">CG17_big_fil_post_rev_8_21_14_2_50_48_46</strain>
    </source>
</reference>
<organism evidence="2 3">
    <name type="scientific">bacterium (Candidatus Blackallbacteria) CG17_big_fil_post_rev_8_21_14_2_50_48_46</name>
    <dbReference type="NCBI Taxonomy" id="2014261"/>
    <lineage>
        <taxon>Bacteria</taxon>
        <taxon>Candidatus Blackallbacteria</taxon>
    </lineage>
</organism>
<comment type="caution">
    <text evidence="2">The sequence shown here is derived from an EMBL/GenBank/DDBJ whole genome shotgun (WGS) entry which is preliminary data.</text>
</comment>
<dbReference type="Pfam" id="PF25087">
    <property type="entry name" value="GMPPB_C"/>
    <property type="match status" value="1"/>
</dbReference>
<accession>A0A2M7G9Z1</accession>
<evidence type="ECO:0000259" key="1">
    <source>
        <dbReference type="Pfam" id="PF25087"/>
    </source>
</evidence>
<dbReference type="InterPro" id="IPR029044">
    <property type="entry name" value="Nucleotide-diphossugar_trans"/>
</dbReference>
<dbReference type="Proteomes" id="UP000231019">
    <property type="component" value="Unassembled WGS sequence"/>
</dbReference>
<feature type="domain" description="Mannose-1-phosphate guanyltransferase C-terminal" evidence="1">
    <location>
        <begin position="270"/>
        <end position="362"/>
    </location>
</feature>
<dbReference type="InterPro" id="IPR056729">
    <property type="entry name" value="GMPPB_C"/>
</dbReference>
<dbReference type="PANTHER" id="PTHR22572">
    <property type="entry name" value="SUGAR-1-PHOSPHATE GUANYL TRANSFERASE"/>
    <property type="match status" value="1"/>
</dbReference>